<evidence type="ECO:0000256" key="4">
    <source>
        <dbReference type="SAM" id="Phobius"/>
    </source>
</evidence>
<evidence type="ECO:0000313" key="6">
    <source>
        <dbReference type="Proteomes" id="UP000028545"/>
    </source>
</evidence>
<reference evidence="5 6" key="1">
    <citation type="journal article" date="2014" name="Genome Announc.">
        <title>Draft genome sequence of the pathogenic fungus Scedosporium apiospermum.</title>
        <authorList>
            <person name="Vandeputte P."/>
            <person name="Ghamrawi S."/>
            <person name="Rechenmann M."/>
            <person name="Iltis A."/>
            <person name="Giraud S."/>
            <person name="Fleury M."/>
            <person name="Thornton C."/>
            <person name="Delhaes L."/>
            <person name="Meyer W."/>
            <person name="Papon N."/>
            <person name="Bouchara J.P."/>
        </authorList>
    </citation>
    <scope>NUCLEOTIDE SEQUENCE [LARGE SCALE GENOMIC DNA]</scope>
    <source>
        <strain evidence="5 6">IHEM 14462</strain>
    </source>
</reference>
<evidence type="ECO:0000256" key="2">
    <source>
        <dbReference type="ARBA" id="ARBA00022989"/>
    </source>
</evidence>
<evidence type="ECO:0000256" key="1">
    <source>
        <dbReference type="ARBA" id="ARBA00022692"/>
    </source>
</evidence>
<dbReference type="InterPro" id="IPR036640">
    <property type="entry name" value="ABC1_TM_sf"/>
</dbReference>
<keyword evidence="6" id="KW-1185">Reference proteome</keyword>
<dbReference type="EMBL" id="JOWA01000104">
    <property type="protein sequence ID" value="KEZ41985.1"/>
    <property type="molecule type" value="Genomic_DNA"/>
</dbReference>
<keyword evidence="3 4" id="KW-0472">Membrane</keyword>
<dbReference type="KEGG" id="sapo:SAPIO_CDS6562"/>
<dbReference type="HOGENOM" id="CLU_1171199_0_0_1"/>
<dbReference type="VEuPathDB" id="FungiDB:SAPIO_CDS6562"/>
<dbReference type="GO" id="GO:0005524">
    <property type="term" value="F:ATP binding"/>
    <property type="evidence" value="ECO:0007669"/>
    <property type="project" value="InterPro"/>
</dbReference>
<name>A0A084G3S3_PSEDA</name>
<gene>
    <name evidence="5" type="ORF">SAPIO_CDS6562</name>
</gene>
<keyword evidence="1 4" id="KW-0812">Transmembrane</keyword>
<dbReference type="OrthoDB" id="6500128at2759"/>
<sequence length="237" mass="25966">MSADIERIALGLKNVHDLWANVIQVALAAWLLEKQTGVAIVLPLVVAAACGYGTLKISIAAGDQQVSWLKHLRNAELQEAAKFRWWDVSATAMGFVPVMINPVLTFAIFIAVTNTGSQPLDASRMFVSLSFLTIMSRPLSRLFQSGPMISAMIACFNRIGEFTETKEWDDPKVDAKEDGENEWEVNISGGLAGRRRSSQFFKMSTPPSLGASSRWLVSPFTHSLPIPTVLSVNLEVS</sequence>
<protein>
    <submittedName>
        <fullName evidence="5">Uncharacterized protein</fullName>
    </submittedName>
</protein>
<dbReference type="Gene3D" id="1.20.1560.10">
    <property type="entry name" value="ABC transporter type 1, transmembrane domain"/>
    <property type="match status" value="1"/>
</dbReference>
<keyword evidence="2 4" id="KW-1133">Transmembrane helix</keyword>
<organism evidence="5 6">
    <name type="scientific">Pseudallescheria apiosperma</name>
    <name type="common">Scedosporium apiospermum</name>
    <dbReference type="NCBI Taxonomy" id="563466"/>
    <lineage>
        <taxon>Eukaryota</taxon>
        <taxon>Fungi</taxon>
        <taxon>Dikarya</taxon>
        <taxon>Ascomycota</taxon>
        <taxon>Pezizomycotina</taxon>
        <taxon>Sordariomycetes</taxon>
        <taxon>Hypocreomycetidae</taxon>
        <taxon>Microascales</taxon>
        <taxon>Microascaceae</taxon>
        <taxon>Scedosporium</taxon>
    </lineage>
</organism>
<dbReference type="SUPFAM" id="SSF90123">
    <property type="entry name" value="ABC transporter transmembrane region"/>
    <property type="match status" value="1"/>
</dbReference>
<accession>A0A084G3S3</accession>
<evidence type="ECO:0000256" key="3">
    <source>
        <dbReference type="ARBA" id="ARBA00023136"/>
    </source>
</evidence>
<feature type="transmembrane region" description="Helical" evidence="4">
    <location>
        <begin position="37"/>
        <end position="55"/>
    </location>
</feature>
<comment type="caution">
    <text evidence="5">The sequence shown here is derived from an EMBL/GenBank/DDBJ whole genome shotgun (WGS) entry which is preliminary data.</text>
</comment>
<feature type="transmembrane region" description="Helical" evidence="4">
    <location>
        <begin position="92"/>
        <end position="113"/>
    </location>
</feature>
<dbReference type="RefSeq" id="XP_016641784.1">
    <property type="nucleotide sequence ID" value="XM_016788631.1"/>
</dbReference>
<dbReference type="Proteomes" id="UP000028545">
    <property type="component" value="Unassembled WGS sequence"/>
</dbReference>
<dbReference type="GeneID" id="27725634"/>
<evidence type="ECO:0000313" key="5">
    <source>
        <dbReference type="EMBL" id="KEZ41985.1"/>
    </source>
</evidence>
<proteinExistence type="predicted"/>
<dbReference type="AlphaFoldDB" id="A0A084G3S3"/>
<dbReference type="GO" id="GO:0016020">
    <property type="term" value="C:membrane"/>
    <property type="evidence" value="ECO:0007669"/>
    <property type="project" value="InterPro"/>
</dbReference>